<keyword evidence="3" id="KW-1185">Reference proteome</keyword>
<dbReference type="PANTHER" id="PTHR13696">
    <property type="entry name" value="P-LOOP CONTAINING NUCLEOSIDE TRIPHOSPHATE HYDROLASE"/>
    <property type="match status" value="1"/>
</dbReference>
<dbReference type="PATRIC" id="fig|330734.3.peg.988"/>
<organism evidence="2 3">
    <name type="scientific">Marinobacter psychrophilus</name>
    <dbReference type="NCBI Taxonomy" id="330734"/>
    <lineage>
        <taxon>Bacteria</taxon>
        <taxon>Pseudomonadati</taxon>
        <taxon>Pseudomonadota</taxon>
        <taxon>Gammaproteobacteria</taxon>
        <taxon>Pseudomonadales</taxon>
        <taxon>Marinobacteraceae</taxon>
        <taxon>Marinobacter</taxon>
    </lineage>
</organism>
<dbReference type="InterPro" id="IPR027417">
    <property type="entry name" value="P-loop_NTPase"/>
</dbReference>
<dbReference type="InterPro" id="IPR025669">
    <property type="entry name" value="AAA_dom"/>
</dbReference>
<dbReference type="AlphaFoldDB" id="A0A0H4I9S6"/>
<gene>
    <name evidence="2" type="ORF">ABA45_04640</name>
</gene>
<dbReference type="EMBL" id="CP011494">
    <property type="protein sequence ID" value="AKO51792.1"/>
    <property type="molecule type" value="Genomic_DNA"/>
</dbReference>
<sequence>MRIIAFYSPKGGVGKTAAAVNVAYLASKDNCQTLLWDLDPQGASSFYLSGAEPLKGNKLSKLLEGKSPIATFIHSDVYPRLDFIPAHSSFRNFDIKLDQETDGNQLKKLLAPLSEETSLVILDCPPTLSRLTEQVLEVADQVYVPLVPTWLSMNSWNQLHDFAKSKKLGVKKLRPFFSMVDRRKKLHQELVKRGPELTANCLDVAIPYASVVERMGEEGQPLEKLDAKSTAAGAYRQLWASIKKDLW</sequence>
<dbReference type="InterPro" id="IPR050678">
    <property type="entry name" value="DNA_Partitioning_ATPase"/>
</dbReference>
<dbReference type="CDD" id="cd02042">
    <property type="entry name" value="ParAB_family"/>
    <property type="match status" value="1"/>
</dbReference>
<evidence type="ECO:0000313" key="2">
    <source>
        <dbReference type="EMBL" id="AKO51792.1"/>
    </source>
</evidence>
<dbReference type="Gene3D" id="3.40.50.300">
    <property type="entry name" value="P-loop containing nucleotide triphosphate hydrolases"/>
    <property type="match status" value="1"/>
</dbReference>
<dbReference type="PANTHER" id="PTHR13696:SF52">
    <property type="entry name" value="PARA FAMILY PROTEIN CT_582"/>
    <property type="match status" value="1"/>
</dbReference>
<dbReference type="KEGG" id="mpq:ABA45_04640"/>
<reference evidence="2 3" key="1">
    <citation type="submission" date="2015-05" db="EMBL/GenBank/DDBJ databases">
        <title>Complete genome of Marinobacter psychrophilus strain 20041T isolated from sea-ice of the Canadian Basin.</title>
        <authorList>
            <person name="Song L."/>
            <person name="Ren L."/>
            <person name="Yu Y."/>
            <person name="Wang X."/>
        </authorList>
    </citation>
    <scope>NUCLEOTIDE SEQUENCE [LARGE SCALE GENOMIC DNA]</scope>
    <source>
        <strain evidence="2 3">20041</strain>
    </source>
</reference>
<dbReference type="STRING" id="330734.ABA45_04640"/>
<evidence type="ECO:0000259" key="1">
    <source>
        <dbReference type="Pfam" id="PF13614"/>
    </source>
</evidence>
<proteinExistence type="predicted"/>
<protein>
    <submittedName>
        <fullName evidence="2">Chromosome partitioning protein</fullName>
    </submittedName>
</protein>
<dbReference type="Proteomes" id="UP000036406">
    <property type="component" value="Chromosome"/>
</dbReference>
<feature type="domain" description="AAA" evidence="1">
    <location>
        <begin position="1"/>
        <end position="164"/>
    </location>
</feature>
<dbReference type="Pfam" id="PF13614">
    <property type="entry name" value="AAA_31"/>
    <property type="match status" value="1"/>
</dbReference>
<evidence type="ECO:0000313" key="3">
    <source>
        <dbReference type="Proteomes" id="UP000036406"/>
    </source>
</evidence>
<name>A0A0H4I9S6_9GAMM</name>
<accession>A0A0H4I9S6</accession>
<dbReference type="RefSeq" id="WP_048384508.1">
    <property type="nucleotide sequence ID" value="NZ_CP011494.1"/>
</dbReference>
<dbReference type="SUPFAM" id="SSF52540">
    <property type="entry name" value="P-loop containing nucleoside triphosphate hydrolases"/>
    <property type="match status" value="1"/>
</dbReference>